<comment type="caution">
    <text evidence="1">The sequence shown here is derived from an EMBL/GenBank/DDBJ whole genome shotgun (WGS) entry which is preliminary data.</text>
</comment>
<organism evidence="1 2">
    <name type="scientific">Amycolatopsis deserti</name>
    <dbReference type="NCBI Taxonomy" id="185696"/>
    <lineage>
        <taxon>Bacteria</taxon>
        <taxon>Bacillati</taxon>
        <taxon>Actinomycetota</taxon>
        <taxon>Actinomycetes</taxon>
        <taxon>Pseudonocardiales</taxon>
        <taxon>Pseudonocardiaceae</taxon>
        <taxon>Amycolatopsis</taxon>
    </lineage>
</organism>
<accession>A0ABQ3J2Q9</accession>
<proteinExistence type="predicted"/>
<dbReference type="EMBL" id="BNAU01000004">
    <property type="protein sequence ID" value="GHF00741.1"/>
    <property type="molecule type" value="Genomic_DNA"/>
</dbReference>
<gene>
    <name evidence="1" type="ORF">GCM10017786_37010</name>
</gene>
<reference evidence="2" key="1">
    <citation type="journal article" date="2019" name="Int. J. Syst. Evol. Microbiol.">
        <title>The Global Catalogue of Microorganisms (GCM) 10K type strain sequencing project: providing services to taxonomists for standard genome sequencing and annotation.</title>
        <authorList>
            <consortium name="The Broad Institute Genomics Platform"/>
            <consortium name="The Broad Institute Genome Sequencing Center for Infectious Disease"/>
            <person name="Wu L."/>
            <person name="Ma J."/>
        </authorList>
    </citation>
    <scope>NUCLEOTIDE SEQUENCE [LARGE SCALE GENOMIC DNA]</scope>
    <source>
        <strain evidence="2">CGMCC 4.7677</strain>
    </source>
</reference>
<dbReference type="Proteomes" id="UP000605897">
    <property type="component" value="Unassembled WGS sequence"/>
</dbReference>
<name>A0ABQ3J2Q9_9PSEU</name>
<sequence>MKGPTMLFGIYPGGVTGTGSGELAGGPPDDPARIRQALTALQG</sequence>
<evidence type="ECO:0000313" key="2">
    <source>
        <dbReference type="Proteomes" id="UP000605897"/>
    </source>
</evidence>
<protein>
    <submittedName>
        <fullName evidence="1">Uncharacterized protein</fullName>
    </submittedName>
</protein>
<keyword evidence="2" id="KW-1185">Reference proteome</keyword>
<evidence type="ECO:0000313" key="1">
    <source>
        <dbReference type="EMBL" id="GHF00741.1"/>
    </source>
</evidence>